<name>A3KAR8_SAGS3</name>
<keyword evidence="3" id="KW-1185">Reference proteome</keyword>
<organism evidence="2 3">
    <name type="scientific">Sagittula stellata (strain ATCC 700073 / DSM 11524 / E-37)</name>
    <dbReference type="NCBI Taxonomy" id="388399"/>
    <lineage>
        <taxon>Bacteria</taxon>
        <taxon>Pseudomonadati</taxon>
        <taxon>Pseudomonadota</taxon>
        <taxon>Alphaproteobacteria</taxon>
        <taxon>Rhodobacterales</taxon>
        <taxon>Roseobacteraceae</taxon>
        <taxon>Sagittula</taxon>
    </lineage>
</organism>
<gene>
    <name evidence="2" type="ORF">SSE37_18337</name>
</gene>
<keyword evidence="1" id="KW-0812">Transmembrane</keyword>
<reference evidence="2 3" key="1">
    <citation type="submission" date="2006-06" db="EMBL/GenBank/DDBJ databases">
        <authorList>
            <person name="Moran M.A."/>
            <person name="Ferriera S."/>
            <person name="Johnson J."/>
            <person name="Kravitz S."/>
            <person name="Beeson K."/>
            <person name="Sutton G."/>
            <person name="Rogers Y.-H."/>
            <person name="Friedman R."/>
            <person name="Frazier M."/>
            <person name="Venter J.C."/>
        </authorList>
    </citation>
    <scope>NUCLEOTIDE SEQUENCE [LARGE SCALE GENOMIC DNA]</scope>
    <source>
        <strain evidence="2 3">E-37</strain>
    </source>
</reference>
<keyword evidence="1" id="KW-0472">Membrane</keyword>
<keyword evidence="1" id="KW-1133">Transmembrane helix</keyword>
<dbReference type="Pfam" id="PF06835">
    <property type="entry name" value="LptC"/>
    <property type="match status" value="1"/>
</dbReference>
<proteinExistence type="predicted"/>
<evidence type="ECO:0008006" key="4">
    <source>
        <dbReference type="Google" id="ProtNLM"/>
    </source>
</evidence>
<sequence>MARASGGYSRLIAWLKILLPIAALAMLSTIFLLASDREVLENVPFAEALRQGEVASEGVSSPYYSGTTRDGDMLTMTARRAWPLEDGDILADQYSARMQMGDGSVIQLDSKKATMREGERKAFLDDGVRIESSLGYILTTNAMVSALDSVNAETLGPVAGNGPAEELEAGRMVIAPADGEGAVQIHFTGGVKMIYRPADKEVEE</sequence>
<comment type="caution">
    <text evidence="2">The sequence shown here is derived from an EMBL/GenBank/DDBJ whole genome shotgun (WGS) entry which is preliminary data.</text>
</comment>
<dbReference type="AlphaFoldDB" id="A3KAR8"/>
<evidence type="ECO:0000313" key="3">
    <source>
        <dbReference type="Proteomes" id="UP000005713"/>
    </source>
</evidence>
<evidence type="ECO:0000313" key="2">
    <source>
        <dbReference type="EMBL" id="EBA05714.1"/>
    </source>
</evidence>
<evidence type="ECO:0000256" key="1">
    <source>
        <dbReference type="SAM" id="Phobius"/>
    </source>
</evidence>
<dbReference type="EMBL" id="AAYA01000025">
    <property type="protein sequence ID" value="EBA05714.1"/>
    <property type="molecule type" value="Genomic_DNA"/>
</dbReference>
<dbReference type="InterPro" id="IPR010664">
    <property type="entry name" value="LipoPS_assembly_LptC-rel"/>
</dbReference>
<dbReference type="Proteomes" id="UP000005713">
    <property type="component" value="Unassembled WGS sequence"/>
</dbReference>
<protein>
    <recommendedName>
        <fullName evidence="4">Lipopolysaccharide export system protein LptC</fullName>
    </recommendedName>
</protein>
<accession>A3KAR8</accession>
<dbReference type="eggNOG" id="COG5375">
    <property type="taxonomic scope" value="Bacteria"/>
</dbReference>
<feature type="transmembrane region" description="Helical" evidence="1">
    <location>
        <begin position="12"/>
        <end position="34"/>
    </location>
</feature>
<dbReference type="OrthoDB" id="7871110at2"/>
<dbReference type="RefSeq" id="WP_005863913.1">
    <property type="nucleotide sequence ID" value="NZ_AAYA01000025.1"/>
</dbReference>